<dbReference type="RefSeq" id="WP_253777724.1">
    <property type="nucleotide sequence ID" value="NZ_JAMTCK010000017.1"/>
</dbReference>
<gene>
    <name evidence="1" type="ORF">LX83_006066</name>
</gene>
<protein>
    <submittedName>
        <fullName evidence="1">Uncharacterized protein</fullName>
    </submittedName>
</protein>
<evidence type="ECO:0000313" key="2">
    <source>
        <dbReference type="Proteomes" id="UP001206128"/>
    </source>
</evidence>
<sequence>MTRTADYLWRRWDVDSLLHAVAPEHAAGDGHGLIGAVCGATLGVDDSVEVALRGLPCTSCWVFVATQAEDAQWRL</sequence>
<comment type="caution">
    <text evidence="1">The sequence shown here is derived from an EMBL/GenBank/DDBJ whole genome shotgun (WGS) entry which is preliminary data.</text>
</comment>
<reference evidence="1" key="1">
    <citation type="submission" date="2022-06" db="EMBL/GenBank/DDBJ databases">
        <title>Genomic Encyclopedia of Archaeal and Bacterial Type Strains, Phase II (KMG-II): from individual species to whole genera.</title>
        <authorList>
            <person name="Goeker M."/>
        </authorList>
    </citation>
    <scope>NUCLEOTIDE SEQUENCE</scope>
    <source>
        <strain evidence="1">DSM 43935</strain>
    </source>
</reference>
<evidence type="ECO:0000313" key="1">
    <source>
        <dbReference type="EMBL" id="MCP2169182.1"/>
    </source>
</evidence>
<name>A0AAE3GKK8_9PSEU</name>
<dbReference type="EMBL" id="JAMTCK010000017">
    <property type="protein sequence ID" value="MCP2169182.1"/>
    <property type="molecule type" value="Genomic_DNA"/>
</dbReference>
<keyword evidence="2" id="KW-1185">Reference proteome</keyword>
<accession>A0AAE3GKK8</accession>
<organism evidence="1 2">
    <name type="scientific">Goodfellowiella coeruleoviolacea</name>
    <dbReference type="NCBI Taxonomy" id="334858"/>
    <lineage>
        <taxon>Bacteria</taxon>
        <taxon>Bacillati</taxon>
        <taxon>Actinomycetota</taxon>
        <taxon>Actinomycetes</taxon>
        <taxon>Pseudonocardiales</taxon>
        <taxon>Pseudonocardiaceae</taxon>
        <taxon>Goodfellowiella</taxon>
    </lineage>
</organism>
<dbReference type="AlphaFoldDB" id="A0AAE3GKK8"/>
<dbReference type="Proteomes" id="UP001206128">
    <property type="component" value="Unassembled WGS sequence"/>
</dbReference>
<proteinExistence type="predicted"/>